<comment type="caution">
    <text evidence="2">The sequence shown here is derived from an EMBL/GenBank/DDBJ whole genome shotgun (WGS) entry which is preliminary data.</text>
</comment>
<accession>A0A0G0QK84</accession>
<feature type="transmembrane region" description="Helical" evidence="1">
    <location>
        <begin position="44"/>
        <end position="67"/>
    </location>
</feature>
<organism evidence="2 3">
    <name type="scientific">Candidatus Woesebacteria bacterium GW2011_GWB1_40_12</name>
    <dbReference type="NCBI Taxonomy" id="1618576"/>
    <lineage>
        <taxon>Bacteria</taxon>
        <taxon>Candidatus Woeseibacteriota</taxon>
    </lineage>
</organism>
<name>A0A0G0QK84_9BACT</name>
<protein>
    <submittedName>
        <fullName evidence="2">Uncharacterized protein</fullName>
    </submittedName>
</protein>
<keyword evidence="1" id="KW-1133">Transmembrane helix</keyword>
<dbReference type="AlphaFoldDB" id="A0A0G0QK84"/>
<keyword evidence="1" id="KW-0472">Membrane</keyword>
<proteinExistence type="predicted"/>
<feature type="transmembrane region" description="Helical" evidence="1">
    <location>
        <begin position="109"/>
        <end position="131"/>
    </location>
</feature>
<evidence type="ECO:0000313" key="2">
    <source>
        <dbReference type="EMBL" id="KKR40548.1"/>
    </source>
</evidence>
<feature type="transmembrane region" description="Helical" evidence="1">
    <location>
        <begin position="79"/>
        <end position="97"/>
    </location>
</feature>
<evidence type="ECO:0000256" key="1">
    <source>
        <dbReference type="SAM" id="Phobius"/>
    </source>
</evidence>
<keyword evidence="1" id="KW-0812">Transmembrane</keyword>
<reference evidence="2 3" key="1">
    <citation type="journal article" date="2015" name="Nature">
        <title>rRNA introns, odd ribosomes, and small enigmatic genomes across a large radiation of phyla.</title>
        <authorList>
            <person name="Brown C.T."/>
            <person name="Hug L.A."/>
            <person name="Thomas B.C."/>
            <person name="Sharon I."/>
            <person name="Castelle C.J."/>
            <person name="Singh A."/>
            <person name="Wilkins M.J."/>
            <person name="Williams K.H."/>
            <person name="Banfield J.F."/>
        </authorList>
    </citation>
    <scope>NUCLEOTIDE SEQUENCE [LARGE SCALE GENOMIC DNA]</scope>
</reference>
<dbReference type="Proteomes" id="UP000034215">
    <property type="component" value="Unassembled WGS sequence"/>
</dbReference>
<evidence type="ECO:0000313" key="3">
    <source>
        <dbReference type="Proteomes" id="UP000034215"/>
    </source>
</evidence>
<gene>
    <name evidence="2" type="ORF">UT76_C0042G0008</name>
</gene>
<sequence length="132" mass="14489">MLRYVVVSLFGGLLLGVLDGIINANPYAQKLFDVYKPISKTSVNIILGFGIDIFYGFVMAGLFLLLYKSLPGSTGLVKGITFGLITSFFSVLMHVFSQLMMFKVPLGTLVYVFLTGLFEMLVIGIIFGLTLK</sequence>
<dbReference type="EMBL" id="LBYA01000042">
    <property type="protein sequence ID" value="KKR40548.1"/>
    <property type="molecule type" value="Genomic_DNA"/>
</dbReference>